<comment type="caution">
    <text evidence="1">The sequence shown here is derived from an EMBL/GenBank/DDBJ whole genome shotgun (WGS) entry which is preliminary data.</text>
</comment>
<protein>
    <submittedName>
        <fullName evidence="1">Uncharacterized protein</fullName>
    </submittedName>
</protein>
<sequence>MRFVISESFDKSEVNRYFESDMFPKVGQSFKTRSGKWYRIKDVGWTMDAFDHHPNIQVLLTRIQ</sequence>
<gene>
    <name evidence="1" type="ORF">A6A04_12465</name>
</gene>
<reference evidence="1 2" key="1">
    <citation type="submission" date="2016-04" db="EMBL/GenBank/DDBJ databases">
        <title>Draft genome sequence of freshwater magnetotactic bacteria Magnetospirillum marisnigri SP-1 and Magnetospirillum moscoviense BB-1.</title>
        <authorList>
            <person name="Koziaeva V."/>
            <person name="Dziuba M.V."/>
            <person name="Ivanov T.M."/>
            <person name="Kuznetsov B."/>
            <person name="Grouzdev D.S."/>
        </authorList>
    </citation>
    <scope>NUCLEOTIDE SEQUENCE [LARGE SCALE GENOMIC DNA]</scope>
    <source>
        <strain evidence="1 2">SP-1</strain>
    </source>
</reference>
<dbReference type="EMBL" id="LWQT01000037">
    <property type="protein sequence ID" value="OAN54052.1"/>
    <property type="molecule type" value="Genomic_DNA"/>
</dbReference>
<dbReference type="AlphaFoldDB" id="A0A178MV72"/>
<keyword evidence="2" id="KW-1185">Reference proteome</keyword>
<organism evidence="1 2">
    <name type="scientific">Paramagnetospirillum marisnigri</name>
    <dbReference type="NCBI Taxonomy" id="1285242"/>
    <lineage>
        <taxon>Bacteria</taxon>
        <taxon>Pseudomonadati</taxon>
        <taxon>Pseudomonadota</taxon>
        <taxon>Alphaproteobacteria</taxon>
        <taxon>Rhodospirillales</taxon>
        <taxon>Magnetospirillaceae</taxon>
        <taxon>Paramagnetospirillum</taxon>
    </lineage>
</organism>
<accession>A0A178MV72</accession>
<name>A0A178MV72_9PROT</name>
<evidence type="ECO:0000313" key="1">
    <source>
        <dbReference type="EMBL" id="OAN54052.1"/>
    </source>
</evidence>
<proteinExistence type="predicted"/>
<dbReference type="RefSeq" id="WP_068489669.1">
    <property type="nucleotide sequence ID" value="NZ_LWQT01000037.1"/>
</dbReference>
<dbReference type="OrthoDB" id="7359902at2"/>
<evidence type="ECO:0000313" key="2">
    <source>
        <dbReference type="Proteomes" id="UP000078428"/>
    </source>
</evidence>
<dbReference type="Proteomes" id="UP000078428">
    <property type="component" value="Unassembled WGS sequence"/>
</dbReference>